<evidence type="ECO:0000313" key="3">
    <source>
        <dbReference type="EMBL" id="SAL43102.1"/>
    </source>
</evidence>
<organism evidence="3 4">
    <name type="scientific">Caballeronia sordidicola</name>
    <name type="common">Burkholderia sordidicola</name>
    <dbReference type="NCBI Taxonomy" id="196367"/>
    <lineage>
        <taxon>Bacteria</taxon>
        <taxon>Pseudomonadati</taxon>
        <taxon>Pseudomonadota</taxon>
        <taxon>Betaproteobacteria</taxon>
        <taxon>Burkholderiales</taxon>
        <taxon>Burkholderiaceae</taxon>
        <taxon>Caballeronia</taxon>
    </lineage>
</organism>
<accession>A0A158HFA6</accession>
<dbReference type="EMBL" id="FCOC02000016">
    <property type="protein sequence ID" value="SAL43102.1"/>
    <property type="molecule type" value="Genomic_DNA"/>
</dbReference>
<reference evidence="3 4" key="1">
    <citation type="submission" date="2016-01" db="EMBL/GenBank/DDBJ databases">
        <authorList>
            <person name="Oliw E.H."/>
        </authorList>
    </citation>
    <scope>NUCLEOTIDE SEQUENCE [LARGE SCALE GENOMIC DNA]</scope>
    <source>
        <strain evidence="3">LMG 22029</strain>
    </source>
</reference>
<feature type="domain" description="Abortive infection phage resistance protein N-terminal" evidence="2">
    <location>
        <begin position="32"/>
        <end position="186"/>
    </location>
</feature>
<dbReference type="Pfam" id="PF22879">
    <property type="entry name" value="AIPR_N"/>
    <property type="match status" value="1"/>
</dbReference>
<evidence type="ECO:0000259" key="2">
    <source>
        <dbReference type="Pfam" id="PF22879"/>
    </source>
</evidence>
<name>A0A158HFA6_CABSO</name>
<protein>
    <submittedName>
        <fullName evidence="3">AIPR protein</fullName>
    </submittedName>
</protein>
<gene>
    <name evidence="3" type="ORF">AWB64_04587</name>
</gene>
<dbReference type="InterPro" id="IPR018891">
    <property type="entry name" value="AIPR_C"/>
</dbReference>
<dbReference type="AlphaFoldDB" id="A0A158HFA6"/>
<evidence type="ECO:0000259" key="1">
    <source>
        <dbReference type="Pfam" id="PF10592"/>
    </source>
</evidence>
<dbReference type="RefSeq" id="WP_060857661.1">
    <property type="nucleotide sequence ID" value="NZ_FCOC02000016.1"/>
</dbReference>
<dbReference type="Pfam" id="PF10592">
    <property type="entry name" value="AIPR"/>
    <property type="match status" value="1"/>
</dbReference>
<feature type="domain" description="Abortive phage infection protein C-terminal" evidence="1">
    <location>
        <begin position="245"/>
        <end position="567"/>
    </location>
</feature>
<dbReference type="Proteomes" id="UP000054893">
    <property type="component" value="Unassembled WGS sequence"/>
</dbReference>
<evidence type="ECO:0000313" key="4">
    <source>
        <dbReference type="Proteomes" id="UP000054893"/>
    </source>
</evidence>
<dbReference type="OrthoDB" id="9806213at2"/>
<sequence length="689" mass="77192">MLEVDLGRTYRDLANEITIGSAADGDLKVTEFFRIFAQLAAENGDCPDLDYRPVLSESGAGYRVDGMALDLPEGGEVESGDLHLAVCLHLQDLDMPVINAREVDACVSLVERFLKVVQNDRSVEAMEESSHAYQIAMQIRHYRSRISRVRLLVLTNAHLKTRRKEFETRYLDGLPLQVNVLDLERYERISRSGSDPVEVDFSEDFGGAVPCLPASMGDTGFSSYLFAMHGPVLAKVFASYGNRLLEQNVRTYLQAKTSVNKGILKTIAENPSMFFAYNNGLTGTASAVSTERCADGSLAISRIKDFQIVNGGQTTASMLYARDAMSCSLDEVYVQVKLSVVGDERLGEVVPKISEYANTQNKVSLADLASNSPVQVRIERLSKEVSIPQRPGVLFSTRWFYERARGQYKALFAYKTTPQRMRLEAEYPKAQLISKTDLSKFELAFDSRPHHVAEGEQKCFQRYVKTVLATYGDGLELNEFWFKCAVAKAIVFTSVDREIAKSEWYKAAKGLKAQTTAYTVSALAQAYRMRGMQVDLLRIWRDQAVSSVLMTWTLELAKGIHVILNNPPGSVKNATEFCKKEFCWNLHVLPAIPSLPKGMLEYGVSVEYASQSAGQGRRDERRNRELDFEIAVAKLVPKVHEIRQLAQSRQLLSENSSRALDKLQAGRLNLVKAEKNSLKTLLDRLDIEY</sequence>
<dbReference type="InterPro" id="IPR055101">
    <property type="entry name" value="AIPR_N"/>
</dbReference>
<proteinExistence type="predicted"/>